<gene>
    <name evidence="2" type="ORF">ILUMI_16814</name>
</gene>
<dbReference type="Proteomes" id="UP000801492">
    <property type="component" value="Unassembled WGS sequence"/>
</dbReference>
<sequence>MQAAFRPGELLLADVYGPFAESSTKKKFLEKFKDSCSKFCHGYLMREKSKVKDKLGEVTRKSSVEGVSSYELWIGKKPKIKHLRVIGSLCCCYILAEGGKKINKKAINGYLIGYNYGERYRIWVKKENKGKNTWKLTTLPKGAKAIPWRWVYRVKTNPDGNVGTFKARMIIKGFGQRYEIDYTETFSPEAKLSTIR</sequence>
<evidence type="ECO:0000259" key="1">
    <source>
        <dbReference type="Pfam" id="PF07727"/>
    </source>
</evidence>
<evidence type="ECO:0000313" key="2">
    <source>
        <dbReference type="EMBL" id="KAF2889359.1"/>
    </source>
</evidence>
<dbReference type="OrthoDB" id="6819349at2759"/>
<feature type="domain" description="Reverse transcriptase Ty1/copia-type" evidence="1">
    <location>
        <begin position="132"/>
        <end position="196"/>
    </location>
</feature>
<dbReference type="EMBL" id="VTPC01067707">
    <property type="protein sequence ID" value="KAF2889359.1"/>
    <property type="molecule type" value="Genomic_DNA"/>
</dbReference>
<comment type="caution">
    <text evidence="2">The sequence shown here is derived from an EMBL/GenBank/DDBJ whole genome shotgun (WGS) entry which is preliminary data.</text>
</comment>
<dbReference type="AlphaFoldDB" id="A0A8K0CL15"/>
<evidence type="ECO:0000313" key="3">
    <source>
        <dbReference type="Proteomes" id="UP000801492"/>
    </source>
</evidence>
<accession>A0A8K0CL15</accession>
<keyword evidence="3" id="KW-1185">Reference proteome</keyword>
<dbReference type="InterPro" id="IPR013103">
    <property type="entry name" value="RVT_2"/>
</dbReference>
<proteinExistence type="predicted"/>
<protein>
    <recommendedName>
        <fullName evidence="1">Reverse transcriptase Ty1/copia-type domain-containing protein</fullName>
    </recommendedName>
</protein>
<organism evidence="2 3">
    <name type="scientific">Ignelater luminosus</name>
    <name type="common">Cucubano</name>
    <name type="synonym">Pyrophorus luminosus</name>
    <dbReference type="NCBI Taxonomy" id="2038154"/>
    <lineage>
        <taxon>Eukaryota</taxon>
        <taxon>Metazoa</taxon>
        <taxon>Ecdysozoa</taxon>
        <taxon>Arthropoda</taxon>
        <taxon>Hexapoda</taxon>
        <taxon>Insecta</taxon>
        <taxon>Pterygota</taxon>
        <taxon>Neoptera</taxon>
        <taxon>Endopterygota</taxon>
        <taxon>Coleoptera</taxon>
        <taxon>Polyphaga</taxon>
        <taxon>Elateriformia</taxon>
        <taxon>Elateroidea</taxon>
        <taxon>Elateridae</taxon>
        <taxon>Agrypninae</taxon>
        <taxon>Pyrophorini</taxon>
        <taxon>Ignelater</taxon>
    </lineage>
</organism>
<dbReference type="Pfam" id="PF07727">
    <property type="entry name" value="RVT_2"/>
    <property type="match status" value="1"/>
</dbReference>
<name>A0A8K0CL15_IGNLU</name>
<reference evidence="2" key="1">
    <citation type="submission" date="2019-08" db="EMBL/GenBank/DDBJ databases">
        <title>The genome of the North American firefly Photinus pyralis.</title>
        <authorList>
            <consortium name="Photinus pyralis genome working group"/>
            <person name="Fallon T.R."/>
            <person name="Sander Lower S.E."/>
            <person name="Weng J.-K."/>
        </authorList>
    </citation>
    <scope>NUCLEOTIDE SEQUENCE</scope>
    <source>
        <strain evidence="2">TRF0915ILg1</strain>
        <tissue evidence="2">Whole body</tissue>
    </source>
</reference>